<gene>
    <name evidence="2" type="ORF">HJG54_17370</name>
</gene>
<dbReference type="Pfam" id="PF05991">
    <property type="entry name" value="NYN_YacP"/>
    <property type="match status" value="1"/>
</dbReference>
<dbReference type="RefSeq" id="WP_316430262.1">
    <property type="nucleotide sequence ID" value="NZ_CP053586.1"/>
</dbReference>
<dbReference type="CDD" id="cd10912">
    <property type="entry name" value="PIN_YacP-like"/>
    <property type="match status" value="1"/>
</dbReference>
<dbReference type="AlphaFoldDB" id="A0AA97AJ23"/>
<dbReference type="PANTHER" id="PTHR34547:SF1">
    <property type="entry name" value="YACP-LIKE NYN DOMAIN PROTEIN"/>
    <property type="match status" value="1"/>
</dbReference>
<dbReference type="EMBL" id="CP053586">
    <property type="protein sequence ID" value="WNZ24451.1"/>
    <property type="molecule type" value="Genomic_DNA"/>
</dbReference>
<feature type="region of interest" description="Disordered" evidence="1">
    <location>
        <begin position="149"/>
        <end position="169"/>
    </location>
</feature>
<feature type="compositionally biased region" description="Basic residues" evidence="1">
    <location>
        <begin position="149"/>
        <end position="162"/>
    </location>
</feature>
<sequence>MPSSTPQALLLVDGYNVIGAWQHLTRLREQQGLETARRELIEVLLSYSAAQDYETQVVFDSQLRDSPGNREIVTSYLSICYTDYRQTADTFIEKACAAYRKDLRKYSQRLIVATSDRAQQLTVMGYGAEWISAQRLWVEVELATQRVRRKQQSLRKQKHASRRFLANTIDPSAQAQLAKLRLGKTDRSPGGAEHHRSPGGAEHHRSPGGAEHHRSPGGAEHHRSPGGAEHHRPEMGS</sequence>
<dbReference type="InterPro" id="IPR010298">
    <property type="entry name" value="YacP-like"/>
</dbReference>
<feature type="region of interest" description="Disordered" evidence="1">
    <location>
        <begin position="184"/>
        <end position="237"/>
    </location>
</feature>
<dbReference type="PANTHER" id="PTHR34547">
    <property type="entry name" value="YACP-LIKE NYN DOMAIN PROTEIN"/>
    <property type="match status" value="1"/>
</dbReference>
<proteinExistence type="predicted"/>
<protein>
    <submittedName>
        <fullName evidence="2">NYN domain-containing protein</fullName>
    </submittedName>
</protein>
<accession>A0AA97AJ23</accession>
<name>A0AA97AJ23_9CYAN</name>
<reference evidence="2" key="1">
    <citation type="submission" date="2020-05" db="EMBL/GenBank/DDBJ databases">
        <authorList>
            <person name="Zhu T."/>
            <person name="Keshari N."/>
            <person name="Lu X."/>
        </authorList>
    </citation>
    <scope>NUCLEOTIDE SEQUENCE</scope>
    <source>
        <strain evidence="2">NK1-12</strain>
    </source>
</reference>
<organism evidence="2">
    <name type="scientific">Leptolyngbya sp. NK1-12</name>
    <dbReference type="NCBI Taxonomy" id="2547451"/>
    <lineage>
        <taxon>Bacteria</taxon>
        <taxon>Bacillati</taxon>
        <taxon>Cyanobacteriota</taxon>
        <taxon>Cyanophyceae</taxon>
        <taxon>Leptolyngbyales</taxon>
        <taxon>Leptolyngbyaceae</taxon>
        <taxon>Leptolyngbya group</taxon>
        <taxon>Leptolyngbya</taxon>
    </lineage>
</organism>
<evidence type="ECO:0000313" key="2">
    <source>
        <dbReference type="EMBL" id="WNZ24451.1"/>
    </source>
</evidence>
<evidence type="ECO:0000256" key="1">
    <source>
        <dbReference type="SAM" id="MobiDB-lite"/>
    </source>
</evidence>